<evidence type="ECO:0000256" key="1">
    <source>
        <dbReference type="SAM" id="Coils"/>
    </source>
</evidence>
<feature type="coiled-coil region" evidence="1">
    <location>
        <begin position="680"/>
        <end position="786"/>
    </location>
</feature>
<accession>A0A915AN93</accession>
<dbReference type="InterPro" id="IPR048701">
    <property type="entry name" value="CIP2A_N"/>
</dbReference>
<keyword evidence="1" id="KW-0175">Coiled coil</keyword>
<name>A0A915AN93_PARUN</name>
<dbReference type="PANTHER" id="PTHR23161">
    <property type="entry name" value="PROTEIN CIP2A"/>
    <property type="match status" value="1"/>
</dbReference>
<reference evidence="4" key="1">
    <citation type="submission" date="2022-11" db="UniProtKB">
        <authorList>
            <consortium name="WormBaseParasite"/>
        </authorList>
    </citation>
    <scope>IDENTIFICATION</scope>
</reference>
<keyword evidence="3" id="KW-1185">Reference proteome</keyword>
<organism evidence="3 4">
    <name type="scientific">Parascaris univalens</name>
    <name type="common">Nematode worm</name>
    <dbReference type="NCBI Taxonomy" id="6257"/>
    <lineage>
        <taxon>Eukaryota</taxon>
        <taxon>Metazoa</taxon>
        <taxon>Ecdysozoa</taxon>
        <taxon>Nematoda</taxon>
        <taxon>Chromadorea</taxon>
        <taxon>Rhabditida</taxon>
        <taxon>Spirurina</taxon>
        <taxon>Ascaridomorpha</taxon>
        <taxon>Ascaridoidea</taxon>
        <taxon>Ascarididae</taxon>
        <taxon>Parascaris</taxon>
    </lineage>
</organism>
<proteinExistence type="predicted"/>
<protein>
    <submittedName>
        <fullName evidence="4">Protein CIP2A</fullName>
    </submittedName>
</protein>
<dbReference type="AlphaFoldDB" id="A0A915AN93"/>
<dbReference type="Proteomes" id="UP000887569">
    <property type="component" value="Unplaced"/>
</dbReference>
<sequence length="906" mass="102734">RRLNLSNVEMTESDQIIQMRAAVEASIASAANAAQRFYNSCSEENATMLDLELANLIKLTNSIDPTARLTLKNVHLNELLTHCPILLSASSTSAVTRSRLHLFLFNIAFYNVSLREYLASDQMQICGPIFECLRLSLRDQLGPQNLIDILRLLQVLTYERCLSLGMWTNDLISFLLSEVNRDEEPEWMPYCMAILCNLASRSKSVCQRIKKSTSYKAFSHKLLKLLAHDSRIVVVSSLVLVGYLEAKLRDTVFCSRNIPQTFQCIFNVLVIGDCLMTRHIAADLLKRLVVSDAPNVSSVPVITSTGKDLINYSYFERSIQMVAALIVQLDARSEESLKVYDIFLSFCSLLQMRTPTALAVLKCPSKEQRLTTPVLSICSTAQMTFDEAIIPEVPLKAIRLLRYILREAIESGSRVQDYIPAELILRLVEGNIKTPVETGSELVSFQCRRIAEGLRLVETVSNDDDLRADILEVVTAPLCAHIVESQMLSNPVVPFMGRPVAQRTDPLPKWSADGVSIVLELLRVLAALKDYSKLHKDQYWKLLKDERLVPFIAYAIAFGSHELTYNALLLYTHCAQVHAFPTRWLGDLITSCVTDRLSEHSSSIKSSSLPRSTSDYRLDGIGLDSVTYNGRKTPDSHLAMNGDTARKIDELLEKMKRGIDLKDPHVSQLIGVFEKKILILKNRELELEQLIAKKDDSLRQSERLRALYSNQSNDAEISNLRQLLSDYEKQIDESSAVIKTLGLEKKENEKTYESFKKTIDEKQTEIDSLIEQLAKVTQEKNALIGENSYEREFSTLMKSRYDDLKSKFDQTSLTLIEKDQECSRLGKDISKLRGDLSAKDADIKNLAEQLRKSEESNAETAKGHRADMKRFQEKLEDREAEIERLSRELAKVMKFKDQMMRMVNEI</sequence>
<dbReference type="SUPFAM" id="SSF48371">
    <property type="entry name" value="ARM repeat"/>
    <property type="match status" value="1"/>
</dbReference>
<dbReference type="InterPro" id="IPR016024">
    <property type="entry name" value="ARM-type_fold"/>
</dbReference>
<dbReference type="InterPro" id="IPR042510">
    <property type="entry name" value="CIP2A"/>
</dbReference>
<dbReference type="Pfam" id="PF21044">
    <property type="entry name" value="CIP2A_N"/>
    <property type="match status" value="1"/>
</dbReference>
<dbReference type="PANTHER" id="PTHR23161:SF2">
    <property type="entry name" value="PROTEIN CIP2A"/>
    <property type="match status" value="1"/>
</dbReference>
<evidence type="ECO:0000313" key="4">
    <source>
        <dbReference type="WBParaSite" id="PgR011_g075_t01"/>
    </source>
</evidence>
<dbReference type="WBParaSite" id="PgR011_g075_t01">
    <property type="protein sequence ID" value="PgR011_g075_t01"/>
    <property type="gene ID" value="PgR011_g075"/>
</dbReference>
<feature type="domain" description="CIP2A N-terminal" evidence="2">
    <location>
        <begin position="147"/>
        <end position="593"/>
    </location>
</feature>
<feature type="coiled-coil region" evidence="1">
    <location>
        <begin position="829"/>
        <end position="895"/>
    </location>
</feature>
<evidence type="ECO:0000313" key="3">
    <source>
        <dbReference type="Proteomes" id="UP000887569"/>
    </source>
</evidence>
<evidence type="ECO:0000259" key="2">
    <source>
        <dbReference type="Pfam" id="PF21044"/>
    </source>
</evidence>